<dbReference type="EMBL" id="JAKWBI020000165">
    <property type="protein sequence ID" value="KAJ2900781.1"/>
    <property type="molecule type" value="Genomic_DNA"/>
</dbReference>
<protein>
    <submittedName>
        <fullName evidence="1">Uncharacterized protein</fullName>
    </submittedName>
</protein>
<evidence type="ECO:0000313" key="1">
    <source>
        <dbReference type="EMBL" id="KAJ2900781.1"/>
    </source>
</evidence>
<gene>
    <name evidence="1" type="ORF">MKZ38_002219</name>
</gene>
<comment type="caution">
    <text evidence="1">The sequence shown here is derived from an EMBL/GenBank/DDBJ whole genome shotgun (WGS) entry which is preliminary data.</text>
</comment>
<name>A0AAD5WQY3_9PEZI</name>
<dbReference type="Proteomes" id="UP001201980">
    <property type="component" value="Unassembled WGS sequence"/>
</dbReference>
<sequence length="68" mass="7677">MDLHLADFEVPLGKWDSEQENMWELHSFGAYIPVWPTEPGVDAIKSLLAKMQAATVHQIEGNRQSVRG</sequence>
<accession>A0AAD5WQY3</accession>
<reference evidence="1" key="1">
    <citation type="submission" date="2022-07" db="EMBL/GenBank/DDBJ databases">
        <title>Draft genome sequence of Zalerion maritima ATCC 34329, a (micro)plastics degrading marine fungus.</title>
        <authorList>
            <person name="Paco A."/>
            <person name="Goncalves M.F.M."/>
            <person name="Rocha-Santos T.A.P."/>
            <person name="Alves A."/>
        </authorList>
    </citation>
    <scope>NUCLEOTIDE SEQUENCE</scope>
    <source>
        <strain evidence="1">ATCC 34329</strain>
    </source>
</reference>
<keyword evidence="2" id="KW-1185">Reference proteome</keyword>
<evidence type="ECO:0000313" key="2">
    <source>
        <dbReference type="Proteomes" id="UP001201980"/>
    </source>
</evidence>
<proteinExistence type="predicted"/>
<dbReference type="AlphaFoldDB" id="A0AAD5WQY3"/>
<organism evidence="1 2">
    <name type="scientific">Zalerion maritima</name>
    <dbReference type="NCBI Taxonomy" id="339359"/>
    <lineage>
        <taxon>Eukaryota</taxon>
        <taxon>Fungi</taxon>
        <taxon>Dikarya</taxon>
        <taxon>Ascomycota</taxon>
        <taxon>Pezizomycotina</taxon>
        <taxon>Sordariomycetes</taxon>
        <taxon>Lulworthiomycetidae</taxon>
        <taxon>Lulworthiales</taxon>
        <taxon>Lulworthiaceae</taxon>
        <taxon>Zalerion</taxon>
    </lineage>
</organism>